<evidence type="ECO:0000256" key="4">
    <source>
        <dbReference type="ARBA" id="ARBA00022490"/>
    </source>
</evidence>
<evidence type="ECO:0000313" key="12">
    <source>
        <dbReference type="EMBL" id="ABG60666.1"/>
    </source>
</evidence>
<dbReference type="GO" id="GO:0042026">
    <property type="term" value="P:protein refolding"/>
    <property type="evidence" value="ECO:0007669"/>
    <property type="project" value="UniProtKB-ARBA"/>
</dbReference>
<evidence type="ECO:0000256" key="10">
    <source>
        <dbReference type="RuleBase" id="RU003915"/>
    </source>
</evidence>
<dbReference type="GO" id="GO:0005737">
    <property type="term" value="C:cytoplasm"/>
    <property type="evidence" value="ECO:0007669"/>
    <property type="project" value="UniProtKB-SubCell"/>
</dbReference>
<reference evidence="12 13" key="1">
    <citation type="journal article" date="2007" name="Appl. Environ. Microbiol.">
        <title>Genome sequence of the cellulolytic gliding bacterium Cytophaga hutchinsonii.</title>
        <authorList>
            <person name="Xie G."/>
            <person name="Bruce D.C."/>
            <person name="Challacombe J.F."/>
            <person name="Chertkov O."/>
            <person name="Detter J.C."/>
            <person name="Gilna P."/>
            <person name="Han C.S."/>
            <person name="Lucas S."/>
            <person name="Misra M."/>
            <person name="Myers G.L."/>
            <person name="Richardson P."/>
            <person name="Tapia R."/>
            <person name="Thayer N."/>
            <person name="Thompson L.S."/>
            <person name="Brettin T.S."/>
            <person name="Henrissat B."/>
            <person name="Wilson D.B."/>
            <person name="McBride M.J."/>
        </authorList>
    </citation>
    <scope>NUCLEOTIDE SEQUENCE [LARGE SCALE GENOMIC DNA]</scope>
    <source>
        <strain evidence="13">ATCC 33406 / DSM 1761 / CIP 103989 / NBRC 15051 / NCIMB 9469 / D465</strain>
    </source>
</reference>
<protein>
    <recommendedName>
        <fullName evidence="10">Peptidyl-prolyl cis-trans isomerase</fullName>
        <ecNumber evidence="10">5.2.1.8</ecNumber>
    </recommendedName>
</protein>
<evidence type="ECO:0000313" key="13">
    <source>
        <dbReference type="Proteomes" id="UP000001822"/>
    </source>
</evidence>
<dbReference type="InterPro" id="IPR046357">
    <property type="entry name" value="PPIase_dom_sf"/>
</dbReference>
<dbReference type="AlphaFoldDB" id="A0A6N4SW90"/>
<dbReference type="GO" id="GO:0003755">
    <property type="term" value="F:peptidyl-prolyl cis-trans isomerase activity"/>
    <property type="evidence" value="ECO:0007669"/>
    <property type="project" value="UniProtKB-UniRule"/>
</dbReference>
<comment type="catalytic activity">
    <reaction evidence="1 9 10">
        <text>[protein]-peptidylproline (omega=180) = [protein]-peptidylproline (omega=0)</text>
        <dbReference type="Rhea" id="RHEA:16237"/>
        <dbReference type="Rhea" id="RHEA-COMP:10747"/>
        <dbReference type="Rhea" id="RHEA-COMP:10748"/>
        <dbReference type="ChEBI" id="CHEBI:83833"/>
        <dbReference type="ChEBI" id="CHEBI:83834"/>
        <dbReference type="EC" id="5.2.1.8"/>
    </reaction>
</comment>
<keyword evidence="7 9" id="KW-0413">Isomerase</keyword>
<proteinExistence type="inferred from homology"/>
<dbReference type="OrthoDB" id="9808891at2"/>
<dbReference type="KEGG" id="chu:CHU_3430"/>
<evidence type="ECO:0000259" key="11">
    <source>
        <dbReference type="PROSITE" id="PS50059"/>
    </source>
</evidence>
<feature type="domain" description="PPIase FKBP-type" evidence="11">
    <location>
        <begin position="7"/>
        <end position="89"/>
    </location>
</feature>
<dbReference type="Proteomes" id="UP000001822">
    <property type="component" value="Chromosome"/>
</dbReference>
<evidence type="ECO:0000256" key="7">
    <source>
        <dbReference type="ARBA" id="ARBA00023235"/>
    </source>
</evidence>
<sequence length="169" mass="18783">MLTISENKVVRLTYELSEDSKKDEVIEKVDADQPATFLFGVGGLLPEFEENLFGLKQGDSFKFSIASENAYGPLDPNALVDIPKEAFTIDGKLQEDMLQVGSILPMRDNEDNFLQGRIVELKDDAVIMDFNHPLAGKDLYFKGTIIDVREATAEEISHGHVHGEGGHHH</sequence>
<keyword evidence="13" id="KW-1185">Reference proteome</keyword>
<evidence type="ECO:0000256" key="1">
    <source>
        <dbReference type="ARBA" id="ARBA00000971"/>
    </source>
</evidence>
<keyword evidence="5 9" id="KW-0697">Rotamase</keyword>
<dbReference type="EMBL" id="CP000383">
    <property type="protein sequence ID" value="ABG60666.1"/>
    <property type="molecule type" value="Genomic_DNA"/>
</dbReference>
<evidence type="ECO:0000256" key="8">
    <source>
        <dbReference type="ARBA" id="ARBA00037071"/>
    </source>
</evidence>
<keyword evidence="6" id="KW-0143">Chaperone</keyword>
<dbReference type="Gene3D" id="3.10.50.40">
    <property type="match status" value="1"/>
</dbReference>
<keyword evidence="4" id="KW-0963">Cytoplasm</keyword>
<evidence type="ECO:0000256" key="3">
    <source>
        <dbReference type="ARBA" id="ARBA00006577"/>
    </source>
</evidence>
<comment type="subcellular location">
    <subcellularLocation>
        <location evidence="2">Cytoplasm</location>
    </subcellularLocation>
</comment>
<dbReference type="RefSeq" id="WP_011586773.1">
    <property type="nucleotide sequence ID" value="NC_008255.1"/>
</dbReference>
<comment type="similarity">
    <text evidence="3 10">Belongs to the FKBP-type PPIase family.</text>
</comment>
<dbReference type="PANTHER" id="PTHR47861">
    <property type="entry name" value="FKBP-TYPE PEPTIDYL-PROLYL CIS-TRANS ISOMERASE SLYD"/>
    <property type="match status" value="1"/>
</dbReference>
<comment type="function">
    <text evidence="8">Also involved in hydrogenase metallocenter assembly, probably by participating in the nickel insertion step. This function in hydrogenase biosynthesis requires chaperone activity and the presence of the metal-binding domain, but not PPIase activity.</text>
</comment>
<evidence type="ECO:0000256" key="6">
    <source>
        <dbReference type="ARBA" id="ARBA00023186"/>
    </source>
</evidence>
<dbReference type="SUPFAM" id="SSF54534">
    <property type="entry name" value="FKBP-like"/>
    <property type="match status" value="1"/>
</dbReference>
<dbReference type="PANTHER" id="PTHR47861:SF3">
    <property type="entry name" value="FKBP-TYPE PEPTIDYL-PROLYL CIS-TRANS ISOMERASE SLYD"/>
    <property type="match status" value="1"/>
</dbReference>
<dbReference type="PROSITE" id="PS50059">
    <property type="entry name" value="FKBP_PPIASE"/>
    <property type="match status" value="1"/>
</dbReference>
<gene>
    <name evidence="12" type="primary">slyD</name>
    <name evidence="12" type="ordered locus">CHU_3430</name>
</gene>
<dbReference type="Pfam" id="PF00254">
    <property type="entry name" value="FKBP_C"/>
    <property type="match status" value="1"/>
</dbReference>
<organism evidence="12 13">
    <name type="scientific">Cytophaga hutchinsonii (strain ATCC 33406 / DSM 1761 / CIP 103989 / NBRC 15051 / NCIMB 9469 / D465)</name>
    <dbReference type="NCBI Taxonomy" id="269798"/>
    <lineage>
        <taxon>Bacteria</taxon>
        <taxon>Pseudomonadati</taxon>
        <taxon>Bacteroidota</taxon>
        <taxon>Cytophagia</taxon>
        <taxon>Cytophagales</taxon>
        <taxon>Cytophagaceae</taxon>
        <taxon>Cytophaga</taxon>
    </lineage>
</organism>
<evidence type="ECO:0000256" key="2">
    <source>
        <dbReference type="ARBA" id="ARBA00004496"/>
    </source>
</evidence>
<evidence type="ECO:0000256" key="5">
    <source>
        <dbReference type="ARBA" id="ARBA00023110"/>
    </source>
</evidence>
<dbReference type="InterPro" id="IPR001179">
    <property type="entry name" value="PPIase_FKBP_dom"/>
</dbReference>
<name>A0A6N4SW90_CYTH3</name>
<dbReference type="EC" id="5.2.1.8" evidence="10"/>
<evidence type="ECO:0000256" key="9">
    <source>
        <dbReference type="PROSITE-ProRule" id="PRU00277"/>
    </source>
</evidence>
<accession>A0A6N4SW90</accession>